<evidence type="ECO:0000313" key="3">
    <source>
        <dbReference type="Proteomes" id="UP001298593"/>
    </source>
</evidence>
<dbReference type="RefSeq" id="WP_329780051.1">
    <property type="nucleotide sequence ID" value="NZ_JAYJJU010000007.1"/>
</dbReference>
<organism evidence="2 3">
    <name type="scientific">[Mycobacterium] nativiensis</name>
    <dbReference type="NCBI Taxonomy" id="2855503"/>
    <lineage>
        <taxon>Bacteria</taxon>
        <taxon>Bacillati</taxon>
        <taxon>Actinomycetota</taxon>
        <taxon>Actinomycetes</taxon>
        <taxon>Mycobacteriales</taxon>
        <taxon>Mycobacteriaceae</taxon>
        <taxon>Mycolicibacter</taxon>
    </lineage>
</organism>
<keyword evidence="1" id="KW-1133">Transmembrane helix</keyword>
<keyword evidence="3" id="KW-1185">Reference proteome</keyword>
<feature type="transmembrane region" description="Helical" evidence="1">
    <location>
        <begin position="40"/>
        <end position="58"/>
    </location>
</feature>
<keyword evidence="2" id="KW-0131">Cell cycle</keyword>
<evidence type="ECO:0000313" key="2">
    <source>
        <dbReference type="EMBL" id="MEB3031900.1"/>
    </source>
</evidence>
<comment type="caution">
    <text evidence="2">The sequence shown here is derived from an EMBL/GenBank/DDBJ whole genome shotgun (WGS) entry which is preliminary data.</text>
</comment>
<name>A0ABU5XVD1_9MYCO</name>
<evidence type="ECO:0000256" key="1">
    <source>
        <dbReference type="SAM" id="Phobius"/>
    </source>
</evidence>
<gene>
    <name evidence="2" type="ORF">KV113_10055</name>
</gene>
<accession>A0ABU5XVD1</accession>
<feature type="transmembrane region" description="Helical" evidence="1">
    <location>
        <begin position="64"/>
        <end position="84"/>
    </location>
</feature>
<protein>
    <submittedName>
        <fullName evidence="2">Cell division protein FtsK</fullName>
    </submittedName>
</protein>
<dbReference type="InterPro" id="IPR027417">
    <property type="entry name" value="P-loop_NTPase"/>
</dbReference>
<dbReference type="GO" id="GO:0051301">
    <property type="term" value="P:cell division"/>
    <property type="evidence" value="ECO:0007669"/>
    <property type="project" value="UniProtKB-KW"/>
</dbReference>
<keyword evidence="2" id="KW-0132">Cell division</keyword>
<keyword evidence="1" id="KW-0812">Transmembrane</keyword>
<proteinExistence type="predicted"/>
<dbReference type="Gene3D" id="3.40.50.300">
    <property type="entry name" value="P-loop containing nucleotide triphosphate hydrolases"/>
    <property type="match status" value="1"/>
</dbReference>
<dbReference type="Proteomes" id="UP001298593">
    <property type="component" value="Unassembled WGS sequence"/>
</dbReference>
<reference evidence="2 3" key="1">
    <citation type="submission" date="2023-12" db="EMBL/GenBank/DDBJ databases">
        <title>Description of new species of Mycobacterium terrae complex isolated from sewage at the Sao Paulo Zoological Park Foundation in Brazil.</title>
        <authorList>
            <person name="Romagnoli C.L."/>
            <person name="Conceicao E.C."/>
            <person name="Machado E."/>
            <person name="Barreto L.B.P.F."/>
            <person name="Sharma A."/>
            <person name="Silva N.M."/>
            <person name="Marques L.E."/>
            <person name="Juliana M.A."/>
            <person name="Lourenco M.C.S."/>
            <person name="Digiampietri L.A."/>
            <person name="Suffys P.N."/>
            <person name="Viana-Niero C."/>
        </authorList>
    </citation>
    <scope>NUCLEOTIDE SEQUENCE [LARGE SCALE GENOMIC DNA]</scope>
    <source>
        <strain evidence="2 3">MYC340</strain>
    </source>
</reference>
<dbReference type="EMBL" id="JAYJJU010000007">
    <property type="protein sequence ID" value="MEB3031900.1"/>
    <property type="molecule type" value="Genomic_DNA"/>
</dbReference>
<keyword evidence="1" id="KW-0472">Membrane</keyword>
<sequence>MSKIGFIRKQTFAPGVPEDAIVVPDPGEISRPTPSRPPTWVWMVLVLIAVVALMVMLYKTGIRSLAGGSMFIMPVMLISMVMMMRNRVGGGDKKNRGAAKNQERADYLRSLDELREDVHKAARAQASEIAFHHPNPCDGSLATLVGTARMWERGPDTRGNWGHVRLGVGVTRLKTKLTPPTKVPPPEFRETVTTVGARDFLHEQNVVHDVPRPIHLFDQIGWAFFAEPEQRATLQGILRALVCQLCVFHGPDDVQLAIITDDLPSWDWAKWLPHTGDPDFVDACGPMRLIFSDVRAFMDRFETDVRSRPPFAPTMDGSEKPDRWLVVVVDLPGADCSPLLGDQGRTGISVLEATGNEHSVLANADSAYLLDEVGNLLKAAEYKETY</sequence>